<evidence type="ECO:0000256" key="7">
    <source>
        <dbReference type="ARBA" id="ARBA00022989"/>
    </source>
</evidence>
<evidence type="ECO:0000256" key="8">
    <source>
        <dbReference type="ARBA" id="ARBA00023136"/>
    </source>
</evidence>
<keyword evidence="7" id="KW-1133">Transmembrane helix</keyword>
<proteinExistence type="predicted"/>
<keyword evidence="3" id="KW-0328">Glycosyltransferase</keyword>
<evidence type="ECO:0000256" key="1">
    <source>
        <dbReference type="ARBA" id="ARBA00004389"/>
    </source>
</evidence>
<dbReference type="AlphaFoldDB" id="A0A8C2FEY2"/>
<evidence type="ECO:0000256" key="4">
    <source>
        <dbReference type="ARBA" id="ARBA00022679"/>
    </source>
</evidence>
<name>A0A8C2FEY2_CYPCA</name>
<keyword evidence="6" id="KW-0256">Endoplasmic reticulum</keyword>
<accession>A0A8C2FEY2</accession>
<evidence type="ECO:0000256" key="2">
    <source>
        <dbReference type="ARBA" id="ARBA00004922"/>
    </source>
</evidence>
<comment type="pathway">
    <text evidence="2">Protein modification; protein glycosylation.</text>
</comment>
<organism evidence="9 10">
    <name type="scientific">Cyprinus carpio</name>
    <name type="common">Common carp</name>
    <dbReference type="NCBI Taxonomy" id="7962"/>
    <lineage>
        <taxon>Eukaryota</taxon>
        <taxon>Metazoa</taxon>
        <taxon>Chordata</taxon>
        <taxon>Craniata</taxon>
        <taxon>Vertebrata</taxon>
        <taxon>Euteleostomi</taxon>
        <taxon>Actinopterygii</taxon>
        <taxon>Neopterygii</taxon>
        <taxon>Teleostei</taxon>
        <taxon>Ostariophysi</taxon>
        <taxon>Cypriniformes</taxon>
        <taxon>Cyprinidae</taxon>
        <taxon>Cyprininae</taxon>
        <taxon>Cyprinus</taxon>
    </lineage>
</organism>
<dbReference type="GO" id="GO:0005789">
    <property type="term" value="C:endoplasmic reticulum membrane"/>
    <property type="evidence" value="ECO:0007669"/>
    <property type="project" value="UniProtKB-SubCell"/>
</dbReference>
<keyword evidence="5" id="KW-0812">Transmembrane</keyword>
<evidence type="ECO:0000256" key="5">
    <source>
        <dbReference type="ARBA" id="ARBA00022692"/>
    </source>
</evidence>
<dbReference type="PANTHER" id="PTHR13036:SF0">
    <property type="entry name" value="CHITOBIOSYLDIPHOSPHODOLICHOL BETA-MANNOSYLTRANSFERASE"/>
    <property type="match status" value="1"/>
</dbReference>
<evidence type="ECO:0000313" key="10">
    <source>
        <dbReference type="Proteomes" id="UP000694701"/>
    </source>
</evidence>
<evidence type="ECO:0000313" key="9">
    <source>
        <dbReference type="Ensembl" id="ENSCCRP00020054491.1"/>
    </source>
</evidence>
<dbReference type="PANTHER" id="PTHR13036">
    <property type="entry name" value="BETA1,4 MANNOSYLTRANSFERASE"/>
    <property type="match status" value="1"/>
</dbReference>
<evidence type="ECO:0000256" key="3">
    <source>
        <dbReference type="ARBA" id="ARBA00022676"/>
    </source>
</evidence>
<reference evidence="9" key="1">
    <citation type="submission" date="2025-08" db="UniProtKB">
        <authorList>
            <consortium name="Ensembl"/>
        </authorList>
    </citation>
    <scope>IDENTIFICATION</scope>
</reference>
<evidence type="ECO:0000256" key="6">
    <source>
        <dbReference type="ARBA" id="ARBA00022824"/>
    </source>
</evidence>
<dbReference type="InterPro" id="IPR026051">
    <property type="entry name" value="ALG1-like"/>
</dbReference>
<protein>
    <submittedName>
        <fullName evidence="9">Uncharacterized protein</fullName>
    </submittedName>
</protein>
<dbReference type="Proteomes" id="UP000694701">
    <property type="component" value="Unplaced"/>
</dbReference>
<dbReference type="GO" id="GO:0000030">
    <property type="term" value="F:mannosyltransferase activity"/>
    <property type="evidence" value="ECO:0007669"/>
    <property type="project" value="InterPro"/>
</dbReference>
<keyword evidence="4" id="KW-0808">Transferase</keyword>
<dbReference type="Ensembl" id="ENSCCRT00020059674.1">
    <property type="protein sequence ID" value="ENSCCRP00020054491.1"/>
    <property type="gene ID" value="ENSCCRG00020024893.1"/>
</dbReference>
<comment type="subcellular location">
    <subcellularLocation>
        <location evidence="1">Endoplasmic reticulum membrane</location>
        <topology evidence="1">Single-pass membrane protein</topology>
    </subcellularLocation>
</comment>
<sequence>RKFSLVLLGLLSGLSLSWALLPVAVVVLIFVLASGLKGRDELAHLNVCVLVLGDIGRSPRIQYHALSLSRHGYNVTLIGFLGIYI</sequence>
<keyword evidence="8" id="KW-0472">Membrane</keyword>